<feature type="transmembrane region" description="Helical" evidence="1">
    <location>
        <begin position="134"/>
        <end position="156"/>
    </location>
</feature>
<accession>A0ABU0TC84</accession>
<dbReference type="EMBL" id="JAUSZI010000002">
    <property type="protein sequence ID" value="MDQ1033433.1"/>
    <property type="molecule type" value="Genomic_DNA"/>
</dbReference>
<proteinExistence type="predicted"/>
<keyword evidence="1" id="KW-1133">Transmembrane helix</keyword>
<sequence>MVGMLTMTHPRRQEGVTPEPVARKINLFVKPGPSWTVGHVERELPPGGVPAYLAARGSGARSFVLWADEYRGARVATVVTASCAKGVSVYQVLGAQGELLCTVVREKAFRRGLRTRWTVSRPGAPDAVGYKGRIVWWCVWWLFSPLLPFLFVAAVLGGGGDLPRGPGRIIWREGGRVPLEFKAHGNQVHLEEAFLDPRSGAAVLALVRSFDGMLNAWDRGKI</sequence>
<name>A0ABU0TC84_9ACTN</name>
<comment type="caution">
    <text evidence="2">The sequence shown here is derived from an EMBL/GenBank/DDBJ whole genome shotgun (WGS) entry which is preliminary data.</text>
</comment>
<keyword evidence="1" id="KW-0472">Membrane</keyword>
<evidence type="ECO:0000313" key="2">
    <source>
        <dbReference type="EMBL" id="MDQ1033433.1"/>
    </source>
</evidence>
<keyword evidence="1" id="KW-0812">Transmembrane</keyword>
<dbReference type="Proteomes" id="UP001230328">
    <property type="component" value="Unassembled WGS sequence"/>
</dbReference>
<evidence type="ECO:0000313" key="3">
    <source>
        <dbReference type="Proteomes" id="UP001230328"/>
    </source>
</evidence>
<organism evidence="2 3">
    <name type="scientific">Streptomyces umbrinus</name>
    <dbReference type="NCBI Taxonomy" id="67370"/>
    <lineage>
        <taxon>Bacteria</taxon>
        <taxon>Bacillati</taxon>
        <taxon>Actinomycetota</taxon>
        <taxon>Actinomycetes</taxon>
        <taxon>Kitasatosporales</taxon>
        <taxon>Streptomycetaceae</taxon>
        <taxon>Streptomyces</taxon>
        <taxon>Streptomyces phaeochromogenes group</taxon>
    </lineage>
</organism>
<gene>
    <name evidence="2" type="ORF">QF035_011015</name>
</gene>
<keyword evidence="3" id="KW-1185">Reference proteome</keyword>
<reference evidence="2 3" key="1">
    <citation type="submission" date="2023-07" db="EMBL/GenBank/DDBJ databases">
        <title>Comparative genomics of wheat-associated soil bacteria to identify genetic determinants of phenazine resistance.</title>
        <authorList>
            <person name="Mouncey N."/>
        </authorList>
    </citation>
    <scope>NUCLEOTIDE SEQUENCE [LARGE SCALE GENOMIC DNA]</scope>
    <source>
        <strain evidence="2 3">V2I4</strain>
    </source>
</reference>
<protein>
    <submittedName>
        <fullName evidence="2">Uncharacterized protein</fullName>
    </submittedName>
</protein>
<evidence type="ECO:0000256" key="1">
    <source>
        <dbReference type="SAM" id="Phobius"/>
    </source>
</evidence>